<dbReference type="PROSITE" id="PS51225">
    <property type="entry name" value="MARVEL"/>
    <property type="match status" value="1"/>
</dbReference>
<evidence type="ECO:0000256" key="6">
    <source>
        <dbReference type="SAM" id="Phobius"/>
    </source>
</evidence>
<name>T1JME5_STRMM</name>
<reference evidence="8" key="2">
    <citation type="submission" date="2015-02" db="UniProtKB">
        <authorList>
            <consortium name="EnsemblMetazoa"/>
        </authorList>
    </citation>
    <scope>IDENTIFICATION</scope>
</reference>
<evidence type="ECO:0000256" key="2">
    <source>
        <dbReference type="ARBA" id="ARBA00022692"/>
    </source>
</evidence>
<evidence type="ECO:0000313" key="8">
    <source>
        <dbReference type="EnsemblMetazoa" id="SMAR015025-PA"/>
    </source>
</evidence>
<keyword evidence="3 6" id="KW-1133">Transmembrane helix</keyword>
<evidence type="ECO:0000256" key="5">
    <source>
        <dbReference type="PROSITE-ProRule" id="PRU00581"/>
    </source>
</evidence>
<dbReference type="EnsemblMetazoa" id="SMAR015025-RA">
    <property type="protein sequence ID" value="SMAR015025-PA"/>
    <property type="gene ID" value="SMAR015025"/>
</dbReference>
<dbReference type="OMA" id="RDVKHDG"/>
<dbReference type="Pfam" id="PF01284">
    <property type="entry name" value="MARVEL"/>
    <property type="match status" value="1"/>
</dbReference>
<organism evidence="8 9">
    <name type="scientific">Strigamia maritima</name>
    <name type="common">European centipede</name>
    <name type="synonym">Geophilus maritimus</name>
    <dbReference type="NCBI Taxonomy" id="126957"/>
    <lineage>
        <taxon>Eukaryota</taxon>
        <taxon>Metazoa</taxon>
        <taxon>Ecdysozoa</taxon>
        <taxon>Arthropoda</taxon>
        <taxon>Myriapoda</taxon>
        <taxon>Chilopoda</taxon>
        <taxon>Pleurostigmophora</taxon>
        <taxon>Geophilomorpha</taxon>
        <taxon>Linotaeniidae</taxon>
        <taxon>Strigamia</taxon>
    </lineage>
</organism>
<keyword evidence="9" id="KW-1185">Reference proteome</keyword>
<protein>
    <recommendedName>
        <fullName evidence="7">MARVEL domain-containing protein</fullName>
    </recommendedName>
</protein>
<dbReference type="EMBL" id="JH431569">
    <property type="status" value="NOT_ANNOTATED_CDS"/>
    <property type="molecule type" value="Genomic_DNA"/>
</dbReference>
<proteinExistence type="predicted"/>
<evidence type="ECO:0000256" key="1">
    <source>
        <dbReference type="ARBA" id="ARBA00004141"/>
    </source>
</evidence>
<evidence type="ECO:0000259" key="7">
    <source>
        <dbReference type="PROSITE" id="PS51225"/>
    </source>
</evidence>
<dbReference type="PhylomeDB" id="T1JME5"/>
<feature type="transmembrane region" description="Helical" evidence="6">
    <location>
        <begin position="36"/>
        <end position="56"/>
    </location>
</feature>
<comment type="subcellular location">
    <subcellularLocation>
        <location evidence="1">Membrane</location>
        <topology evidence="1">Multi-pass membrane protein</topology>
    </subcellularLocation>
</comment>
<dbReference type="PANTHER" id="PTHR22776">
    <property type="entry name" value="MARVEL-CONTAINING POTENTIAL LIPID RAFT-ASSOCIATED PROTEIN"/>
    <property type="match status" value="1"/>
</dbReference>
<sequence>MPSHSVTVTRTTTTVSSSAIILNIGFLKGVPGILKLLQLIIGIIIVGILSHYSTSWTISTRYDYRADLFYILVAVAFFVTTFLLIVSGVISLATASILPKTVFEYIYHATAFLLYLIATIVYLTALIKRNDRYHYSQYPGYEAKMAAAVLGFLNSGLYLFSAIMAYRFTRVG</sequence>
<feature type="domain" description="MARVEL" evidence="7">
    <location>
        <begin position="26"/>
        <end position="170"/>
    </location>
</feature>
<dbReference type="eggNOG" id="KOG4788">
    <property type="taxonomic scope" value="Eukaryota"/>
</dbReference>
<keyword evidence="4 5" id="KW-0472">Membrane</keyword>
<dbReference type="PANTHER" id="PTHR22776:SF92">
    <property type="entry name" value="LD04844P"/>
    <property type="match status" value="1"/>
</dbReference>
<dbReference type="Proteomes" id="UP000014500">
    <property type="component" value="Unassembled WGS sequence"/>
</dbReference>
<dbReference type="AlphaFoldDB" id="T1JME5"/>
<feature type="transmembrane region" description="Helical" evidence="6">
    <location>
        <begin position="146"/>
        <end position="166"/>
    </location>
</feature>
<dbReference type="InterPro" id="IPR050578">
    <property type="entry name" value="MARVEL-CKLF_proteins"/>
</dbReference>
<dbReference type="HOGENOM" id="CLU_136380_0_0_1"/>
<keyword evidence="2 5" id="KW-0812">Transmembrane</keyword>
<dbReference type="InterPro" id="IPR008253">
    <property type="entry name" value="Marvel"/>
</dbReference>
<dbReference type="GO" id="GO:0016020">
    <property type="term" value="C:membrane"/>
    <property type="evidence" value="ECO:0007669"/>
    <property type="project" value="UniProtKB-SubCell"/>
</dbReference>
<evidence type="ECO:0000256" key="4">
    <source>
        <dbReference type="ARBA" id="ARBA00023136"/>
    </source>
</evidence>
<reference evidence="9" key="1">
    <citation type="submission" date="2011-05" db="EMBL/GenBank/DDBJ databases">
        <authorList>
            <person name="Richards S.R."/>
            <person name="Qu J."/>
            <person name="Jiang H."/>
            <person name="Jhangiani S.N."/>
            <person name="Agravi P."/>
            <person name="Goodspeed R."/>
            <person name="Gross S."/>
            <person name="Mandapat C."/>
            <person name="Jackson L."/>
            <person name="Mathew T."/>
            <person name="Pu L."/>
            <person name="Thornton R."/>
            <person name="Saada N."/>
            <person name="Wilczek-Boney K.B."/>
            <person name="Lee S."/>
            <person name="Kovar C."/>
            <person name="Wu Y."/>
            <person name="Scherer S.E."/>
            <person name="Worley K.C."/>
            <person name="Muzny D.M."/>
            <person name="Gibbs R."/>
        </authorList>
    </citation>
    <scope>NUCLEOTIDE SEQUENCE</scope>
    <source>
        <strain evidence="9">Brora</strain>
    </source>
</reference>
<feature type="transmembrane region" description="Helical" evidence="6">
    <location>
        <begin position="105"/>
        <end position="125"/>
    </location>
</feature>
<evidence type="ECO:0000256" key="3">
    <source>
        <dbReference type="ARBA" id="ARBA00022989"/>
    </source>
</evidence>
<evidence type="ECO:0000313" key="9">
    <source>
        <dbReference type="Proteomes" id="UP000014500"/>
    </source>
</evidence>
<accession>T1JME5</accession>
<feature type="transmembrane region" description="Helical" evidence="6">
    <location>
        <begin position="68"/>
        <end position="93"/>
    </location>
</feature>